<accession>A0ABN9PJ90</accession>
<feature type="compositionally biased region" description="Basic residues" evidence="1">
    <location>
        <begin position="17"/>
        <end position="26"/>
    </location>
</feature>
<name>A0ABN9PJ90_9DINO</name>
<feature type="compositionally biased region" description="Low complexity" evidence="1">
    <location>
        <begin position="28"/>
        <end position="38"/>
    </location>
</feature>
<evidence type="ECO:0000313" key="2">
    <source>
        <dbReference type="EMBL" id="CAK0793044.1"/>
    </source>
</evidence>
<gene>
    <name evidence="2" type="ORF">PCOR1329_LOCUS3458</name>
</gene>
<comment type="caution">
    <text evidence="2">The sequence shown here is derived from an EMBL/GenBank/DDBJ whole genome shotgun (WGS) entry which is preliminary data.</text>
</comment>
<evidence type="ECO:0000313" key="3">
    <source>
        <dbReference type="Proteomes" id="UP001189429"/>
    </source>
</evidence>
<dbReference type="Proteomes" id="UP001189429">
    <property type="component" value="Unassembled WGS sequence"/>
</dbReference>
<sequence length="152" mass="16677">MDPAVFRAIEGCGRRRRRRTWRRKRPTAAWPAGGAQRRAAPRRGGGARELVRPARGASQRGALRGELARDPADFRLVGASTVECLTEAELEEITSRVSALDPEETVGACASAAAPAAACLLAWLQAALALREWAREARRAQGRRSRQRQRPE</sequence>
<dbReference type="EMBL" id="CAUYUJ010000891">
    <property type="protein sequence ID" value="CAK0793044.1"/>
    <property type="molecule type" value="Genomic_DNA"/>
</dbReference>
<keyword evidence="3" id="KW-1185">Reference proteome</keyword>
<proteinExistence type="predicted"/>
<feature type="region of interest" description="Disordered" evidence="1">
    <location>
        <begin position="17"/>
        <end position="62"/>
    </location>
</feature>
<evidence type="ECO:0000256" key="1">
    <source>
        <dbReference type="SAM" id="MobiDB-lite"/>
    </source>
</evidence>
<organism evidence="2 3">
    <name type="scientific">Prorocentrum cordatum</name>
    <dbReference type="NCBI Taxonomy" id="2364126"/>
    <lineage>
        <taxon>Eukaryota</taxon>
        <taxon>Sar</taxon>
        <taxon>Alveolata</taxon>
        <taxon>Dinophyceae</taxon>
        <taxon>Prorocentrales</taxon>
        <taxon>Prorocentraceae</taxon>
        <taxon>Prorocentrum</taxon>
    </lineage>
</organism>
<protein>
    <submittedName>
        <fullName evidence="2">Uncharacterized protein</fullName>
    </submittedName>
</protein>
<reference evidence="2" key="1">
    <citation type="submission" date="2023-10" db="EMBL/GenBank/DDBJ databases">
        <authorList>
            <person name="Chen Y."/>
            <person name="Shah S."/>
            <person name="Dougan E. K."/>
            <person name="Thang M."/>
            <person name="Chan C."/>
        </authorList>
    </citation>
    <scope>NUCLEOTIDE SEQUENCE [LARGE SCALE GENOMIC DNA]</scope>
</reference>